<protein>
    <submittedName>
        <fullName evidence="14">Penicillin-binding protein</fullName>
    </submittedName>
</protein>
<comment type="similarity">
    <text evidence="3">Belongs to the transpeptidase family.</text>
</comment>
<dbReference type="GO" id="GO:0009252">
    <property type="term" value="P:peptidoglycan biosynthetic process"/>
    <property type="evidence" value="ECO:0007669"/>
    <property type="project" value="UniProtKB-KW"/>
</dbReference>
<feature type="signal peptide" evidence="11">
    <location>
        <begin position="1"/>
        <end position="25"/>
    </location>
</feature>
<dbReference type="PANTHER" id="PTHR30627">
    <property type="entry name" value="PEPTIDOGLYCAN D,D-TRANSPEPTIDASE"/>
    <property type="match status" value="1"/>
</dbReference>
<gene>
    <name evidence="14" type="ORF">H8S11_12670</name>
</gene>
<keyword evidence="5" id="KW-0812">Transmembrane</keyword>
<dbReference type="Pfam" id="PF00905">
    <property type="entry name" value="Transpeptidase"/>
    <property type="match status" value="1"/>
</dbReference>
<evidence type="ECO:0000256" key="8">
    <source>
        <dbReference type="ARBA" id="ARBA00022989"/>
    </source>
</evidence>
<proteinExistence type="inferred from homology"/>
<dbReference type="Pfam" id="PF03717">
    <property type="entry name" value="PBP_dimer"/>
    <property type="match status" value="1"/>
</dbReference>
<reference evidence="14" key="1">
    <citation type="submission" date="2020-08" db="EMBL/GenBank/DDBJ databases">
        <title>Genome public.</title>
        <authorList>
            <person name="Liu C."/>
            <person name="Sun Q."/>
        </authorList>
    </citation>
    <scope>NUCLEOTIDE SEQUENCE</scope>
    <source>
        <strain evidence="14">NSJ-23</strain>
    </source>
</reference>
<dbReference type="GO" id="GO:0071972">
    <property type="term" value="F:peptidoglycan L,D-transpeptidase activity"/>
    <property type="evidence" value="ECO:0007669"/>
    <property type="project" value="TreeGrafter"/>
</dbReference>
<keyword evidence="7" id="KW-0573">Peptidoglycan synthesis</keyword>
<dbReference type="GO" id="GO:0008658">
    <property type="term" value="F:penicillin binding"/>
    <property type="evidence" value="ECO:0007669"/>
    <property type="project" value="InterPro"/>
</dbReference>
<dbReference type="AlphaFoldDB" id="A0A8J6J1A9"/>
<evidence type="ECO:0000313" key="15">
    <source>
        <dbReference type="Proteomes" id="UP000628736"/>
    </source>
</evidence>
<accession>A0A8J6J1A9</accession>
<feature type="domain" description="Penicillin-binding protein transpeptidase" evidence="12">
    <location>
        <begin position="427"/>
        <end position="744"/>
    </location>
</feature>
<sequence length="766" mass="84257">MDVKQFHRRVLCIALLLSLCLTAMGATLYDLQINQGEALYERSQNKIAETQIVEADRGDILDRNGRVLVSNRVVYQVTLDLDHMGKEPEERNATLLSLVHAARASGVEWSDTLPISADEPFVFTEQSPYFTLSQNEDGTPSKTLTRLGQLAVKMKWITDPTKEPEPVETAPVQQEEPGLWDRITGFFTGETPQKEVQTPVQEKDSSLPTARQLLGKMCASFEIAGEGAVDKKSAEASGQAVPDLNIGDMDPADARAIAGLLYELYLRSREVTWTPYVFAEGVDIDFISRVKELSLPGVVIEPTTVRQYHTQYAAHILGRVGLMNRSEVEYYTSLDEDGDGKPDYEMDDTVGKEGVEKAFESFLRGTPGIRAVDRNTSGKILSESWITEPKPGDNIVLTIDIDLQKKVEDTLASSLPNLVSEEVEGAACVVLDVNSFDVLASASYPTFDLANYSRDWEKNSTDPLTPLVNRALTGTYAPGSTFKMVTAIGALEEGIITPDSQIRDLGRYTYYPGTPPQCWYYRQYGKYHGLINVSEAIEVSCNYFFYDVGRRLGIDLLVDYATRFGLGQKTGIELEESSGVMAGPEYTESMGGTWYEGSVLSVAIGQESSQFTPIQLASYISTLVNGGTRKSTHLLKEIKSSDYSQIVETYEPEVLSTIEIQDKNLEAVKAGMLALTTDGSVRRYFQDLPVQVGAKTGSAQVSAQTESNAVFVCFAPYDDPEIALAMVVEHGGSGSELGAMAADILSYYFSTKGSMDEIPMENTLIR</sequence>
<dbReference type="GO" id="GO:0005886">
    <property type="term" value="C:plasma membrane"/>
    <property type="evidence" value="ECO:0007669"/>
    <property type="project" value="UniProtKB-SubCell"/>
</dbReference>
<keyword evidence="6" id="KW-0133">Cell shape</keyword>
<dbReference type="InterPro" id="IPR050515">
    <property type="entry name" value="Beta-lactam/transpept"/>
</dbReference>
<evidence type="ECO:0000256" key="2">
    <source>
        <dbReference type="ARBA" id="ARBA00004236"/>
    </source>
</evidence>
<comment type="caution">
    <text evidence="14">The sequence shown here is derived from an EMBL/GenBank/DDBJ whole genome shotgun (WGS) entry which is preliminary data.</text>
</comment>
<organism evidence="14 15">
    <name type="scientific">Flintibacter hominis</name>
    <dbReference type="NCBI Taxonomy" id="2763048"/>
    <lineage>
        <taxon>Bacteria</taxon>
        <taxon>Bacillati</taxon>
        <taxon>Bacillota</taxon>
        <taxon>Clostridia</taxon>
        <taxon>Eubacteriales</taxon>
        <taxon>Flintibacter</taxon>
    </lineage>
</organism>
<dbReference type="InterPro" id="IPR005311">
    <property type="entry name" value="PBP_dimer"/>
</dbReference>
<dbReference type="SUPFAM" id="SSF56519">
    <property type="entry name" value="Penicillin binding protein dimerisation domain"/>
    <property type="match status" value="1"/>
</dbReference>
<feature type="chain" id="PRO_5035315071" evidence="11">
    <location>
        <begin position="26"/>
        <end position="766"/>
    </location>
</feature>
<evidence type="ECO:0000256" key="3">
    <source>
        <dbReference type="ARBA" id="ARBA00007171"/>
    </source>
</evidence>
<keyword evidence="9" id="KW-0472">Membrane</keyword>
<keyword evidence="15" id="KW-1185">Reference proteome</keyword>
<dbReference type="InterPro" id="IPR001460">
    <property type="entry name" value="PCN-bd_Tpept"/>
</dbReference>
<comment type="subcellular location">
    <subcellularLocation>
        <location evidence="2">Cell membrane</location>
    </subcellularLocation>
    <subcellularLocation>
        <location evidence="1">Membrane</location>
        <topology evidence="1">Single-pass membrane protein</topology>
    </subcellularLocation>
</comment>
<feature type="domain" description="Penicillin-binding protein dimerisation" evidence="13">
    <location>
        <begin position="53"/>
        <end position="383"/>
    </location>
</feature>
<dbReference type="Gene3D" id="3.90.1310.10">
    <property type="entry name" value="Penicillin-binding protein 2a (Domain 2)"/>
    <property type="match status" value="2"/>
</dbReference>
<evidence type="ECO:0000256" key="9">
    <source>
        <dbReference type="ARBA" id="ARBA00023136"/>
    </source>
</evidence>
<dbReference type="GO" id="GO:0008360">
    <property type="term" value="P:regulation of cell shape"/>
    <property type="evidence" value="ECO:0007669"/>
    <property type="project" value="UniProtKB-KW"/>
</dbReference>
<keyword evidence="10" id="KW-0961">Cell wall biogenesis/degradation</keyword>
<evidence type="ECO:0000256" key="5">
    <source>
        <dbReference type="ARBA" id="ARBA00022692"/>
    </source>
</evidence>
<dbReference type="InterPro" id="IPR036138">
    <property type="entry name" value="PBP_dimer_sf"/>
</dbReference>
<evidence type="ECO:0000256" key="11">
    <source>
        <dbReference type="SAM" id="SignalP"/>
    </source>
</evidence>
<dbReference type="PANTHER" id="PTHR30627:SF2">
    <property type="entry name" value="PEPTIDOGLYCAN D,D-TRANSPEPTIDASE MRDA"/>
    <property type="match status" value="1"/>
</dbReference>
<evidence type="ECO:0000256" key="7">
    <source>
        <dbReference type="ARBA" id="ARBA00022984"/>
    </source>
</evidence>
<evidence type="ECO:0000256" key="1">
    <source>
        <dbReference type="ARBA" id="ARBA00004167"/>
    </source>
</evidence>
<evidence type="ECO:0000259" key="12">
    <source>
        <dbReference type="Pfam" id="PF00905"/>
    </source>
</evidence>
<dbReference type="RefSeq" id="WP_147573474.1">
    <property type="nucleotide sequence ID" value="NZ_JACOPO010000011.1"/>
</dbReference>
<dbReference type="EMBL" id="JACOPO010000011">
    <property type="protein sequence ID" value="MBC5723661.1"/>
    <property type="molecule type" value="Genomic_DNA"/>
</dbReference>
<dbReference type="InterPro" id="IPR012338">
    <property type="entry name" value="Beta-lactam/transpept-like"/>
</dbReference>
<evidence type="ECO:0000256" key="4">
    <source>
        <dbReference type="ARBA" id="ARBA00022475"/>
    </source>
</evidence>
<dbReference type="SUPFAM" id="SSF56601">
    <property type="entry name" value="beta-lactamase/transpeptidase-like"/>
    <property type="match status" value="1"/>
</dbReference>
<dbReference type="Gene3D" id="3.40.710.10">
    <property type="entry name" value="DD-peptidase/beta-lactamase superfamily"/>
    <property type="match status" value="1"/>
</dbReference>
<keyword evidence="11" id="KW-0732">Signal</keyword>
<evidence type="ECO:0000256" key="10">
    <source>
        <dbReference type="ARBA" id="ARBA00023316"/>
    </source>
</evidence>
<name>A0A8J6J1A9_9FIRM</name>
<dbReference type="GO" id="GO:0071555">
    <property type="term" value="P:cell wall organization"/>
    <property type="evidence" value="ECO:0007669"/>
    <property type="project" value="UniProtKB-KW"/>
</dbReference>
<keyword evidence="4" id="KW-1003">Cell membrane</keyword>
<evidence type="ECO:0000313" key="14">
    <source>
        <dbReference type="EMBL" id="MBC5723661.1"/>
    </source>
</evidence>
<evidence type="ECO:0000259" key="13">
    <source>
        <dbReference type="Pfam" id="PF03717"/>
    </source>
</evidence>
<dbReference type="Proteomes" id="UP000628736">
    <property type="component" value="Unassembled WGS sequence"/>
</dbReference>
<evidence type="ECO:0000256" key="6">
    <source>
        <dbReference type="ARBA" id="ARBA00022960"/>
    </source>
</evidence>
<keyword evidence="8" id="KW-1133">Transmembrane helix</keyword>